<feature type="compositionally biased region" description="Basic and acidic residues" evidence="3">
    <location>
        <begin position="66"/>
        <end position="82"/>
    </location>
</feature>
<protein>
    <recommendedName>
        <fullName evidence="6">Protein FAM107B</fullName>
    </recommendedName>
</protein>
<feature type="region of interest" description="Disordered" evidence="3">
    <location>
        <begin position="1"/>
        <end position="25"/>
    </location>
</feature>
<evidence type="ECO:0000256" key="3">
    <source>
        <dbReference type="SAM" id="MobiDB-lite"/>
    </source>
</evidence>
<dbReference type="InterPro" id="IPR009533">
    <property type="entry name" value="FAM107"/>
</dbReference>
<feature type="coiled-coil region" evidence="2">
    <location>
        <begin position="200"/>
        <end position="227"/>
    </location>
</feature>
<evidence type="ECO:0000256" key="2">
    <source>
        <dbReference type="SAM" id="Coils"/>
    </source>
</evidence>
<gene>
    <name evidence="4" type="ORF">DMN91_008000</name>
</gene>
<accession>A0A3L8DGZ0</accession>
<dbReference type="OrthoDB" id="5963205at2759"/>
<dbReference type="PANTHER" id="PTHR16768">
    <property type="entry name" value="DOWN REGULATED IN RENAL CARCINOMA 1/TU3A"/>
    <property type="match status" value="1"/>
</dbReference>
<evidence type="ECO:0000313" key="5">
    <source>
        <dbReference type="Proteomes" id="UP000279307"/>
    </source>
</evidence>
<comment type="caution">
    <text evidence="4">The sequence shown here is derived from an EMBL/GenBank/DDBJ whole genome shotgun (WGS) entry which is preliminary data.</text>
</comment>
<dbReference type="Pfam" id="PF06625">
    <property type="entry name" value="DUF1151"/>
    <property type="match status" value="1"/>
</dbReference>
<reference evidence="4 5" key="1">
    <citation type="journal article" date="2018" name="Genome Res.">
        <title>The genomic architecture and molecular evolution of ant odorant receptors.</title>
        <authorList>
            <person name="McKenzie S.K."/>
            <person name="Kronauer D.J.C."/>
        </authorList>
    </citation>
    <scope>NUCLEOTIDE SEQUENCE [LARGE SCALE GENOMIC DNA]</scope>
    <source>
        <strain evidence="4">Clonal line C1</strain>
    </source>
</reference>
<evidence type="ECO:0000256" key="1">
    <source>
        <dbReference type="ARBA" id="ARBA00023054"/>
    </source>
</evidence>
<proteinExistence type="predicted"/>
<sequence>MCEVSKGQRRTFRDQDPPRICNKSAENLLRDELEFSRSTPSSPTTLQRAASLEKCFSEPEFFQKQRELLSKHEQRSREKDGGEENVTPVLARSADDGPGSATAARSTEDLLLRELAAKVPSPCKETNEVITNGLKCDSDDGDGLTNGRKMAPVLGVPPPPPAPHMGPDGLILPRKPYNPCLISTNHKDLHRELLFNQKIGKNVLNQKSELQRALERHREAASRREAERIREENYKDDPRTALQRAIEQRARHIQLTQEQSQTTIEPSNNLLITARAKLRSRTESQ</sequence>
<evidence type="ECO:0008006" key="6">
    <source>
        <dbReference type="Google" id="ProtNLM"/>
    </source>
</evidence>
<organism evidence="4 5">
    <name type="scientific">Ooceraea biroi</name>
    <name type="common">Clonal raider ant</name>
    <name type="synonym">Cerapachys biroi</name>
    <dbReference type="NCBI Taxonomy" id="2015173"/>
    <lineage>
        <taxon>Eukaryota</taxon>
        <taxon>Metazoa</taxon>
        <taxon>Ecdysozoa</taxon>
        <taxon>Arthropoda</taxon>
        <taxon>Hexapoda</taxon>
        <taxon>Insecta</taxon>
        <taxon>Pterygota</taxon>
        <taxon>Neoptera</taxon>
        <taxon>Endopterygota</taxon>
        <taxon>Hymenoptera</taxon>
        <taxon>Apocrita</taxon>
        <taxon>Aculeata</taxon>
        <taxon>Formicoidea</taxon>
        <taxon>Formicidae</taxon>
        <taxon>Dorylinae</taxon>
        <taxon>Ooceraea</taxon>
    </lineage>
</organism>
<dbReference type="AlphaFoldDB" id="A0A3L8DGZ0"/>
<dbReference type="EMBL" id="QOIP01000008">
    <property type="protein sequence ID" value="RLU19443.1"/>
    <property type="molecule type" value="Genomic_DNA"/>
</dbReference>
<dbReference type="PANTHER" id="PTHR16768:SF5">
    <property type="entry name" value="FI14214P"/>
    <property type="match status" value="1"/>
</dbReference>
<name>A0A3L8DGZ0_OOCBI</name>
<dbReference type="Proteomes" id="UP000279307">
    <property type="component" value="Chromosome 8"/>
</dbReference>
<evidence type="ECO:0000313" key="4">
    <source>
        <dbReference type="EMBL" id="RLU19443.1"/>
    </source>
</evidence>
<feature type="region of interest" description="Disordered" evidence="3">
    <location>
        <begin position="66"/>
        <end position="105"/>
    </location>
</feature>
<keyword evidence="1 2" id="KW-0175">Coiled coil</keyword>